<evidence type="ECO:0000313" key="9">
    <source>
        <dbReference type="Proteomes" id="UP000015453"/>
    </source>
</evidence>
<accession>S8BSD9</accession>
<dbReference type="GO" id="GO:0005737">
    <property type="term" value="C:cytoplasm"/>
    <property type="evidence" value="ECO:0007669"/>
    <property type="project" value="UniProtKB-SubCell"/>
</dbReference>
<dbReference type="GO" id="GO:0051231">
    <property type="term" value="P:spindle elongation"/>
    <property type="evidence" value="ECO:0007669"/>
    <property type="project" value="TreeGrafter"/>
</dbReference>
<dbReference type="Proteomes" id="UP000015453">
    <property type="component" value="Unassembled WGS sequence"/>
</dbReference>
<dbReference type="AlphaFoldDB" id="S8BSD9"/>
<protein>
    <recommendedName>
        <fullName evidence="10">Kinesin motor domain-containing protein</fullName>
    </recommendedName>
</protein>
<proteinExistence type="predicted"/>
<keyword evidence="9" id="KW-1185">Reference proteome</keyword>
<sequence length="254" mass="28617">QNNEKSLQRWLDHELEVMVNIHEVRYEYEKQSEVRSALAEELAFLRQVNDFIAKGLSPPPGHNGFTRVSSMSPDARSSRIASLENMLSISSNSLVSMASQLSEAEERERGSHGRGRWNHLRSMADAKNTLQYIFSSLGDASRCQLWEKEIEIKEMKEQMKELVGLLRQSEVRRKEIEKELKLRDQAADDDAVPTTPPPPPPPPANSLKHIADDMSAPMSPIPIPAQKQLKYTEGIANGSLRDSSAAFIDQTRKV</sequence>
<dbReference type="PANTHER" id="PTHR47969">
    <property type="entry name" value="CHROMOSOME-ASSOCIATED KINESIN KIF4A-RELATED"/>
    <property type="match status" value="1"/>
</dbReference>
<evidence type="ECO:0000256" key="4">
    <source>
        <dbReference type="ARBA" id="ARBA00022840"/>
    </source>
</evidence>
<organism evidence="8 9">
    <name type="scientific">Genlisea aurea</name>
    <dbReference type="NCBI Taxonomy" id="192259"/>
    <lineage>
        <taxon>Eukaryota</taxon>
        <taxon>Viridiplantae</taxon>
        <taxon>Streptophyta</taxon>
        <taxon>Embryophyta</taxon>
        <taxon>Tracheophyta</taxon>
        <taxon>Spermatophyta</taxon>
        <taxon>Magnoliopsida</taxon>
        <taxon>eudicotyledons</taxon>
        <taxon>Gunneridae</taxon>
        <taxon>Pentapetalae</taxon>
        <taxon>asterids</taxon>
        <taxon>lamiids</taxon>
        <taxon>Lamiales</taxon>
        <taxon>Lentibulariaceae</taxon>
        <taxon>Genlisea</taxon>
    </lineage>
</organism>
<feature type="coiled-coil region" evidence="6">
    <location>
        <begin position="145"/>
        <end position="179"/>
    </location>
</feature>
<dbReference type="GO" id="GO:0003777">
    <property type="term" value="F:microtubule motor activity"/>
    <property type="evidence" value="ECO:0007669"/>
    <property type="project" value="InterPro"/>
</dbReference>
<evidence type="ECO:0000256" key="3">
    <source>
        <dbReference type="ARBA" id="ARBA00022741"/>
    </source>
</evidence>
<comment type="subcellular location">
    <subcellularLocation>
        <location evidence="1">Cytoplasm</location>
    </subcellularLocation>
</comment>
<dbReference type="GO" id="GO:0005524">
    <property type="term" value="F:ATP binding"/>
    <property type="evidence" value="ECO:0007669"/>
    <property type="project" value="UniProtKB-KW"/>
</dbReference>
<dbReference type="EMBL" id="AUSU01010175">
    <property type="protein sequence ID" value="EPS57485.1"/>
    <property type="molecule type" value="Genomic_DNA"/>
</dbReference>
<evidence type="ECO:0000313" key="8">
    <source>
        <dbReference type="EMBL" id="EPS57485.1"/>
    </source>
</evidence>
<dbReference type="InterPro" id="IPR027640">
    <property type="entry name" value="Kinesin-like_fam"/>
</dbReference>
<keyword evidence="2" id="KW-0963">Cytoplasm</keyword>
<keyword evidence="3" id="KW-0547">Nucleotide-binding</keyword>
<dbReference type="GO" id="GO:0005875">
    <property type="term" value="C:microtubule associated complex"/>
    <property type="evidence" value="ECO:0007669"/>
    <property type="project" value="TreeGrafter"/>
</dbReference>
<gene>
    <name evidence="8" type="ORF">M569_17332</name>
</gene>
<comment type="caution">
    <text evidence="8">The sequence shown here is derived from an EMBL/GenBank/DDBJ whole genome shotgun (WGS) entry which is preliminary data.</text>
</comment>
<evidence type="ECO:0000256" key="1">
    <source>
        <dbReference type="ARBA" id="ARBA00004496"/>
    </source>
</evidence>
<evidence type="ECO:0008006" key="10">
    <source>
        <dbReference type="Google" id="ProtNLM"/>
    </source>
</evidence>
<name>S8BSD9_9LAMI</name>
<dbReference type="GO" id="GO:0007018">
    <property type="term" value="P:microtubule-based movement"/>
    <property type="evidence" value="ECO:0007669"/>
    <property type="project" value="InterPro"/>
</dbReference>
<feature type="non-terminal residue" evidence="8">
    <location>
        <position position="254"/>
    </location>
</feature>
<dbReference type="PANTHER" id="PTHR47969:SF15">
    <property type="entry name" value="CHROMOSOME-ASSOCIATED KINESIN KIF4A-RELATED"/>
    <property type="match status" value="1"/>
</dbReference>
<feature type="compositionally biased region" description="Pro residues" evidence="7">
    <location>
        <begin position="194"/>
        <end position="204"/>
    </location>
</feature>
<feature type="region of interest" description="Disordered" evidence="7">
    <location>
        <begin position="181"/>
        <end position="225"/>
    </location>
</feature>
<evidence type="ECO:0000256" key="5">
    <source>
        <dbReference type="ARBA" id="ARBA00023054"/>
    </source>
</evidence>
<keyword evidence="4" id="KW-0067">ATP-binding</keyword>
<dbReference type="OrthoDB" id="1689941at2759"/>
<evidence type="ECO:0000256" key="6">
    <source>
        <dbReference type="SAM" id="Coils"/>
    </source>
</evidence>
<evidence type="ECO:0000256" key="7">
    <source>
        <dbReference type="SAM" id="MobiDB-lite"/>
    </source>
</evidence>
<evidence type="ECO:0000256" key="2">
    <source>
        <dbReference type="ARBA" id="ARBA00022490"/>
    </source>
</evidence>
<keyword evidence="5 6" id="KW-0175">Coiled coil</keyword>
<feature type="non-terminal residue" evidence="8">
    <location>
        <position position="1"/>
    </location>
</feature>
<dbReference type="GO" id="GO:0007052">
    <property type="term" value="P:mitotic spindle organization"/>
    <property type="evidence" value="ECO:0007669"/>
    <property type="project" value="TreeGrafter"/>
</dbReference>
<reference evidence="8 9" key="1">
    <citation type="journal article" date="2013" name="BMC Genomics">
        <title>The miniature genome of a carnivorous plant Genlisea aurea contains a low number of genes and short non-coding sequences.</title>
        <authorList>
            <person name="Leushkin E.V."/>
            <person name="Sutormin R.A."/>
            <person name="Nabieva E.R."/>
            <person name="Penin A.A."/>
            <person name="Kondrashov A.S."/>
            <person name="Logacheva M.D."/>
        </authorList>
    </citation>
    <scope>NUCLEOTIDE SEQUENCE [LARGE SCALE GENOMIC DNA]</scope>
</reference>